<evidence type="ECO:0000256" key="6">
    <source>
        <dbReference type="PIRSR" id="PIRSR015582-2"/>
    </source>
</evidence>
<name>A0A8G2EUF8_9PROT</name>
<dbReference type="Gene3D" id="3.20.20.60">
    <property type="entry name" value="Phosphoenolpyruvate-binding domains"/>
    <property type="match status" value="1"/>
</dbReference>
<keyword evidence="3 6" id="KW-0479">Metal-binding</keyword>
<dbReference type="GO" id="GO:0000287">
    <property type="term" value="F:magnesium ion binding"/>
    <property type="evidence" value="ECO:0007669"/>
    <property type="project" value="TreeGrafter"/>
</dbReference>
<dbReference type="InterPro" id="IPR015813">
    <property type="entry name" value="Pyrv/PenolPyrv_kinase-like_dom"/>
</dbReference>
<feature type="binding site" evidence="6">
    <location>
        <position position="164"/>
    </location>
    <ligand>
        <name>Mg(2+)</name>
        <dbReference type="ChEBI" id="CHEBI:18420"/>
    </ligand>
</feature>
<evidence type="ECO:0000256" key="2">
    <source>
        <dbReference type="ARBA" id="ARBA00005568"/>
    </source>
</evidence>
<dbReference type="RefSeq" id="WP_093148611.1">
    <property type="nucleotide sequence ID" value="NZ_FNBW01000002.1"/>
</dbReference>
<evidence type="ECO:0000256" key="1">
    <source>
        <dbReference type="ARBA" id="ARBA00001946"/>
    </source>
</evidence>
<evidence type="ECO:0000259" key="7">
    <source>
        <dbReference type="Pfam" id="PF03328"/>
    </source>
</evidence>
<dbReference type="SUPFAM" id="SSF51621">
    <property type="entry name" value="Phosphoenolpyruvate/pyruvate domain"/>
    <property type="match status" value="1"/>
</dbReference>
<sequence length="298" mass="31422">MTAESSRAAPLWRSLLYVPANADRFVAKAGERGADVVILDVEDSIPPDRKEEARAALPGSIATVAKAGTVEVMVRINRPWRLAIADLEAAVIPGLDALCLPKVDSADHIRAIDEVVGELEAERGLPVGHVRYAVLVETAKGVHEARAIAKASPRVAAITLGGEDMAADLGLPEPDPAVLDPYDALVRLAAREAGVIPLGYPGSIAEFSDLDAFRRGAEQGRRNGSEGGMGIHPAQIPVLNAAFTPSEEEIANAEGLLAAFKDALAQGKGAVAYKGKMIDKPIVDRAERIMAVAARLKR</sequence>
<accession>A0A8G2EUF8</accession>
<keyword evidence="8" id="KW-0456">Lyase</keyword>
<comment type="similarity">
    <text evidence="2">Belongs to the HpcH/HpaI aldolase family.</text>
</comment>
<reference evidence="8 9" key="1">
    <citation type="submission" date="2016-10" db="EMBL/GenBank/DDBJ databases">
        <authorList>
            <person name="Varghese N."/>
            <person name="Submissions S."/>
        </authorList>
    </citation>
    <scope>NUCLEOTIDE SEQUENCE [LARGE SCALE GENOMIC DNA]</scope>
    <source>
        <strain evidence="8 9">DSM 18839</strain>
    </source>
</reference>
<dbReference type="GO" id="GO:0016829">
    <property type="term" value="F:lyase activity"/>
    <property type="evidence" value="ECO:0007669"/>
    <property type="project" value="UniProtKB-KW"/>
</dbReference>
<dbReference type="Proteomes" id="UP000198615">
    <property type="component" value="Unassembled WGS sequence"/>
</dbReference>
<dbReference type="GO" id="GO:0006107">
    <property type="term" value="P:oxaloacetate metabolic process"/>
    <property type="evidence" value="ECO:0007669"/>
    <property type="project" value="TreeGrafter"/>
</dbReference>
<feature type="binding site" evidence="5">
    <location>
        <position position="137"/>
    </location>
    <ligand>
        <name>substrate</name>
    </ligand>
</feature>
<dbReference type="InterPro" id="IPR040442">
    <property type="entry name" value="Pyrv_kinase-like_dom_sf"/>
</dbReference>
<feature type="binding site" evidence="6">
    <location>
        <position position="137"/>
    </location>
    <ligand>
        <name>Mg(2+)</name>
        <dbReference type="ChEBI" id="CHEBI:18420"/>
    </ligand>
</feature>
<organism evidence="8 9">
    <name type="scientific">Thalassobaculum litoreum DSM 18839</name>
    <dbReference type="NCBI Taxonomy" id="1123362"/>
    <lineage>
        <taxon>Bacteria</taxon>
        <taxon>Pseudomonadati</taxon>
        <taxon>Pseudomonadota</taxon>
        <taxon>Alphaproteobacteria</taxon>
        <taxon>Rhodospirillales</taxon>
        <taxon>Thalassobaculaceae</taxon>
        <taxon>Thalassobaculum</taxon>
    </lineage>
</organism>
<keyword evidence="4 6" id="KW-0460">Magnesium</keyword>
<dbReference type="PIRSF" id="PIRSF015582">
    <property type="entry name" value="Cit_lyase_B"/>
    <property type="match status" value="1"/>
</dbReference>
<proteinExistence type="inferred from homology"/>
<evidence type="ECO:0000256" key="4">
    <source>
        <dbReference type="ARBA" id="ARBA00022842"/>
    </source>
</evidence>
<dbReference type="EMBL" id="FNBW01000002">
    <property type="protein sequence ID" value="SDF31539.1"/>
    <property type="molecule type" value="Genomic_DNA"/>
</dbReference>
<evidence type="ECO:0000313" key="8">
    <source>
        <dbReference type="EMBL" id="SDF31539.1"/>
    </source>
</evidence>
<dbReference type="PANTHER" id="PTHR32308:SF1">
    <property type="entry name" value="HPCH_HPAI ALDOLASE_CITRATE LYASE DOMAIN-CONTAINING PROTEIN"/>
    <property type="match status" value="1"/>
</dbReference>
<keyword evidence="9" id="KW-1185">Reference proteome</keyword>
<dbReference type="InterPro" id="IPR005000">
    <property type="entry name" value="Aldolase/citrate-lyase_domain"/>
</dbReference>
<protein>
    <submittedName>
        <fullName evidence="8">Citrate lyase subunit beta / citryl-CoA lyase</fullName>
    </submittedName>
</protein>
<evidence type="ECO:0000256" key="5">
    <source>
        <dbReference type="PIRSR" id="PIRSR015582-1"/>
    </source>
</evidence>
<comment type="caution">
    <text evidence="8">The sequence shown here is derived from an EMBL/GenBank/DDBJ whole genome shotgun (WGS) entry which is preliminary data.</text>
</comment>
<comment type="cofactor">
    <cofactor evidence="1">
        <name>Mg(2+)</name>
        <dbReference type="ChEBI" id="CHEBI:18420"/>
    </cofactor>
</comment>
<dbReference type="AlphaFoldDB" id="A0A8G2EUF8"/>
<dbReference type="Pfam" id="PF03328">
    <property type="entry name" value="HpcH_HpaI"/>
    <property type="match status" value="1"/>
</dbReference>
<dbReference type="PANTHER" id="PTHR32308">
    <property type="entry name" value="LYASE BETA SUBUNIT, PUTATIVE (AFU_ORTHOLOGUE AFUA_4G13030)-RELATED"/>
    <property type="match status" value="1"/>
</dbReference>
<dbReference type="InterPro" id="IPR011206">
    <property type="entry name" value="Citrate_lyase_beta/mcl1/mcl2"/>
</dbReference>
<evidence type="ECO:0000256" key="3">
    <source>
        <dbReference type="ARBA" id="ARBA00022723"/>
    </source>
</evidence>
<gene>
    <name evidence="8" type="ORF">SAMN05660686_01013</name>
</gene>
<evidence type="ECO:0000313" key="9">
    <source>
        <dbReference type="Proteomes" id="UP000198615"/>
    </source>
</evidence>
<dbReference type="OrthoDB" id="9800547at2"/>
<feature type="binding site" evidence="5">
    <location>
        <position position="75"/>
    </location>
    <ligand>
        <name>substrate</name>
    </ligand>
</feature>
<feature type="domain" description="HpcH/HpaI aldolase/citrate lyase" evidence="7">
    <location>
        <begin position="13"/>
        <end position="233"/>
    </location>
</feature>